<comment type="caution">
    <text evidence="2">The sequence shown here is derived from an EMBL/GenBank/DDBJ whole genome shotgun (WGS) entry which is preliminary data.</text>
</comment>
<evidence type="ECO:0000256" key="1">
    <source>
        <dbReference type="SAM" id="SignalP"/>
    </source>
</evidence>
<proteinExistence type="predicted"/>
<dbReference type="EMBL" id="JAWDGP010002851">
    <property type="protein sequence ID" value="KAK3779305.1"/>
    <property type="molecule type" value="Genomic_DNA"/>
</dbReference>
<evidence type="ECO:0000313" key="3">
    <source>
        <dbReference type="Proteomes" id="UP001283361"/>
    </source>
</evidence>
<accession>A0AAE1A1E3</accession>
<dbReference type="AlphaFoldDB" id="A0AAE1A1E3"/>
<feature type="chain" id="PRO_5042288429" evidence="1">
    <location>
        <begin position="22"/>
        <end position="135"/>
    </location>
</feature>
<feature type="signal peptide" evidence="1">
    <location>
        <begin position="1"/>
        <end position="21"/>
    </location>
</feature>
<protein>
    <submittedName>
        <fullName evidence="2">Uncharacterized protein</fullName>
    </submittedName>
</protein>
<organism evidence="2 3">
    <name type="scientific">Elysia crispata</name>
    <name type="common">lettuce slug</name>
    <dbReference type="NCBI Taxonomy" id="231223"/>
    <lineage>
        <taxon>Eukaryota</taxon>
        <taxon>Metazoa</taxon>
        <taxon>Spiralia</taxon>
        <taxon>Lophotrochozoa</taxon>
        <taxon>Mollusca</taxon>
        <taxon>Gastropoda</taxon>
        <taxon>Heterobranchia</taxon>
        <taxon>Euthyneura</taxon>
        <taxon>Panpulmonata</taxon>
        <taxon>Sacoglossa</taxon>
        <taxon>Placobranchoidea</taxon>
        <taxon>Plakobranchidae</taxon>
        <taxon>Elysia</taxon>
    </lineage>
</organism>
<reference evidence="2" key="1">
    <citation type="journal article" date="2023" name="G3 (Bethesda)">
        <title>A reference genome for the long-term kleptoplast-retaining sea slug Elysia crispata morphotype clarki.</title>
        <authorList>
            <person name="Eastman K.E."/>
            <person name="Pendleton A.L."/>
            <person name="Shaikh M.A."/>
            <person name="Suttiyut T."/>
            <person name="Ogas R."/>
            <person name="Tomko P."/>
            <person name="Gavelis G."/>
            <person name="Widhalm J.R."/>
            <person name="Wisecaver J.H."/>
        </authorList>
    </citation>
    <scope>NUCLEOTIDE SEQUENCE</scope>
    <source>
        <strain evidence="2">ECLA1</strain>
    </source>
</reference>
<dbReference type="Proteomes" id="UP001283361">
    <property type="component" value="Unassembled WGS sequence"/>
</dbReference>
<keyword evidence="3" id="KW-1185">Reference proteome</keyword>
<evidence type="ECO:0000313" key="2">
    <source>
        <dbReference type="EMBL" id="KAK3779305.1"/>
    </source>
</evidence>
<name>A0AAE1A1E3_9GAST</name>
<gene>
    <name evidence="2" type="ORF">RRG08_011781</name>
</gene>
<keyword evidence="1" id="KW-0732">Signal</keyword>
<sequence length="135" mass="14801">MGPTGRMKSLVILSTLALGLCASGTSKKPFDVLYKEASKLWKSCRESVAGSHGHKHCDEMVLSTNISATPEKRTCKELHEIVHCIDHICKQRDVKQIQQSLVDYCGPEAQESSASCLVLSMWIAVSTLLATQVKI</sequence>